<accession>A0A132NY60</accession>
<comment type="catalytic activity">
    <reaction evidence="7">
        <text>L-threonyl-[protein] + ATP = O-phospho-L-threonyl-[protein] + ADP + H(+)</text>
        <dbReference type="Rhea" id="RHEA:46608"/>
        <dbReference type="Rhea" id="RHEA-COMP:11060"/>
        <dbReference type="Rhea" id="RHEA-COMP:11605"/>
        <dbReference type="ChEBI" id="CHEBI:15378"/>
        <dbReference type="ChEBI" id="CHEBI:30013"/>
        <dbReference type="ChEBI" id="CHEBI:30616"/>
        <dbReference type="ChEBI" id="CHEBI:61977"/>
        <dbReference type="ChEBI" id="CHEBI:456216"/>
        <dbReference type="EC" id="2.7.11.1"/>
    </reaction>
</comment>
<evidence type="ECO:0000256" key="4">
    <source>
        <dbReference type="ARBA" id="ARBA00022741"/>
    </source>
</evidence>
<evidence type="ECO:0000256" key="7">
    <source>
        <dbReference type="ARBA" id="ARBA00047899"/>
    </source>
</evidence>
<sequence>MSTGHPTAGEGEPEFRPRTGITEDPAILNELHQQLGEALGKGSYGAVYSLKNANGKAVKEIPLDGLLPNTIDKLKDDLSLFCRIAHPGVIRYNQIVSSPHTLYIVMDRYYGSLDLLIRVLRHKKQVLDRTTMFEVIKQITDALAYLHSPNKVDSNGDPIPVIVHGDLKPANILVNEAKSRFVITDFDTTINRGDPQLTRVGTLNYMAPEVLLENKHSSASDMWSFGVILYEAFTSGKFPFPGDCRLEEFYKKDFTLDLSAIDDRAIQYIISCLLVKRPERRLSAENLSRLLATSGSLDPLETILKMFTLEMECKSNQNEIVTFENERRAYMAKIENLENEITTLRQELESTKSDIAKIMFESIHDRANRAKHEQEIMEEEVFRKYLEALRKEDLKSIRKLMARYPDSNPRDPQGKTLLMHAVETNNEEIIKLLMHQEKRLTDKNGRTALMYAIIGGHLAAVKTLSELEAGMQDCQGRTALMYAALNDSIEVIATLLEPEAGCQDLDGRTALMYATKRGNKAAISALAPKEKNLKDLYQERAIDQAIKANSIEAVNALMLHEDPPADFATNDAIKKALAEGNLEAINLMISCQKNKD</sequence>
<keyword evidence="5 12" id="KW-0418">Kinase</keyword>
<dbReference type="EMBL" id="JXTI01000017">
    <property type="protein sequence ID" value="KWX15004.1"/>
    <property type="molecule type" value="Genomic_DNA"/>
</dbReference>
<evidence type="ECO:0000256" key="10">
    <source>
        <dbReference type="SAM" id="MobiDB-lite"/>
    </source>
</evidence>
<dbReference type="SMART" id="SM00220">
    <property type="entry name" value="S_TKc"/>
    <property type="match status" value="1"/>
</dbReference>
<evidence type="ECO:0000256" key="9">
    <source>
        <dbReference type="SAM" id="Coils"/>
    </source>
</evidence>
<comment type="catalytic activity">
    <reaction evidence="8">
        <text>L-seryl-[protein] + ATP = O-phospho-L-seryl-[protein] + ADP + H(+)</text>
        <dbReference type="Rhea" id="RHEA:17989"/>
        <dbReference type="Rhea" id="RHEA-COMP:9863"/>
        <dbReference type="Rhea" id="RHEA-COMP:11604"/>
        <dbReference type="ChEBI" id="CHEBI:15378"/>
        <dbReference type="ChEBI" id="CHEBI:29999"/>
        <dbReference type="ChEBI" id="CHEBI:30616"/>
        <dbReference type="ChEBI" id="CHEBI:83421"/>
        <dbReference type="ChEBI" id="CHEBI:456216"/>
        <dbReference type="EC" id="2.7.11.1"/>
    </reaction>
</comment>
<dbReference type="InterPro" id="IPR011009">
    <property type="entry name" value="Kinase-like_dom_sf"/>
</dbReference>
<evidence type="ECO:0000256" key="5">
    <source>
        <dbReference type="ARBA" id="ARBA00022777"/>
    </source>
</evidence>
<dbReference type="Gene3D" id="1.10.510.10">
    <property type="entry name" value="Transferase(Phosphotransferase) domain 1"/>
    <property type="match status" value="1"/>
</dbReference>
<feature type="domain" description="Protein kinase" evidence="11">
    <location>
        <begin position="33"/>
        <end position="291"/>
    </location>
</feature>
<feature type="region of interest" description="Disordered" evidence="10">
    <location>
        <begin position="1"/>
        <end position="20"/>
    </location>
</feature>
<reference evidence="12 13" key="1">
    <citation type="journal article" date="2015" name="Mol. Biochem. Parasitol.">
        <title>Identification of polymorphic genes for use in assemblage B genotyping assays through comparative genomics of multiple assemblage B Giardia duodenalis isolates.</title>
        <authorList>
            <person name="Wielinga C."/>
            <person name="Thompson R.C."/>
            <person name="Monis P."/>
            <person name="Ryan U."/>
        </authorList>
    </citation>
    <scope>NUCLEOTIDE SEQUENCE [LARGE SCALE GENOMIC DNA]</scope>
    <source>
        <strain evidence="12 13">BAH15c1</strain>
    </source>
</reference>
<feature type="coiled-coil region" evidence="9">
    <location>
        <begin position="320"/>
        <end position="354"/>
    </location>
</feature>
<dbReference type="PROSITE" id="PS00108">
    <property type="entry name" value="PROTEIN_KINASE_ST"/>
    <property type="match status" value="1"/>
</dbReference>
<dbReference type="GO" id="GO:0005524">
    <property type="term" value="F:ATP binding"/>
    <property type="evidence" value="ECO:0007669"/>
    <property type="project" value="UniProtKB-KW"/>
</dbReference>
<evidence type="ECO:0000256" key="2">
    <source>
        <dbReference type="ARBA" id="ARBA00022527"/>
    </source>
</evidence>
<evidence type="ECO:0000313" key="12">
    <source>
        <dbReference type="EMBL" id="KWX15004.1"/>
    </source>
</evidence>
<dbReference type="PANTHER" id="PTHR43671:SF98">
    <property type="entry name" value="SERINE_THREONINE-PROTEIN KINASE NEK11"/>
    <property type="match status" value="1"/>
</dbReference>
<keyword evidence="3" id="KW-0808">Transferase</keyword>
<name>A0A132NY60_GIAIN</name>
<dbReference type="Pfam" id="PF00069">
    <property type="entry name" value="Pkinase"/>
    <property type="match status" value="1"/>
</dbReference>
<dbReference type="Gene3D" id="1.25.40.20">
    <property type="entry name" value="Ankyrin repeat-containing domain"/>
    <property type="match status" value="1"/>
</dbReference>
<dbReference type="Pfam" id="PF12796">
    <property type="entry name" value="Ank_2"/>
    <property type="match status" value="1"/>
</dbReference>
<comment type="caution">
    <text evidence="12">The sequence shown here is derived from an EMBL/GenBank/DDBJ whole genome shotgun (WGS) entry which is preliminary data.</text>
</comment>
<dbReference type="InterPro" id="IPR002110">
    <property type="entry name" value="Ankyrin_rpt"/>
</dbReference>
<keyword evidence="2" id="KW-0723">Serine/threonine-protein kinase</keyword>
<organism evidence="12 13">
    <name type="scientific">Giardia duodenalis assemblage B</name>
    <dbReference type="NCBI Taxonomy" id="1394984"/>
    <lineage>
        <taxon>Eukaryota</taxon>
        <taxon>Metamonada</taxon>
        <taxon>Diplomonadida</taxon>
        <taxon>Hexamitidae</taxon>
        <taxon>Giardiinae</taxon>
        <taxon>Giardia</taxon>
    </lineage>
</organism>
<dbReference type="GO" id="GO:0004674">
    <property type="term" value="F:protein serine/threonine kinase activity"/>
    <property type="evidence" value="ECO:0007669"/>
    <property type="project" value="UniProtKB-KW"/>
</dbReference>
<keyword evidence="6" id="KW-0067">ATP-binding</keyword>
<evidence type="ECO:0000256" key="6">
    <source>
        <dbReference type="ARBA" id="ARBA00022840"/>
    </source>
</evidence>
<dbReference type="Gene3D" id="3.30.200.20">
    <property type="entry name" value="Phosphorylase Kinase, domain 1"/>
    <property type="match status" value="1"/>
</dbReference>
<dbReference type="InterPro" id="IPR050660">
    <property type="entry name" value="NEK_Ser/Thr_kinase"/>
</dbReference>
<dbReference type="Proteomes" id="UP000070089">
    <property type="component" value="Unassembled WGS sequence"/>
</dbReference>
<dbReference type="VEuPathDB" id="GiardiaDB:QR46_0982"/>
<evidence type="ECO:0000256" key="1">
    <source>
        <dbReference type="ARBA" id="ARBA00012513"/>
    </source>
</evidence>
<dbReference type="EC" id="2.7.11.1" evidence="1"/>
<evidence type="ECO:0000313" key="13">
    <source>
        <dbReference type="Proteomes" id="UP000070089"/>
    </source>
</evidence>
<keyword evidence="4" id="KW-0547">Nucleotide-binding</keyword>
<dbReference type="InterPro" id="IPR008271">
    <property type="entry name" value="Ser/Thr_kinase_AS"/>
</dbReference>
<protein>
    <recommendedName>
        <fullName evidence="1">non-specific serine/threonine protein kinase</fullName>
        <ecNumber evidence="1">2.7.11.1</ecNumber>
    </recommendedName>
</protein>
<dbReference type="SUPFAM" id="SSF48403">
    <property type="entry name" value="Ankyrin repeat"/>
    <property type="match status" value="1"/>
</dbReference>
<dbReference type="SUPFAM" id="SSF56112">
    <property type="entry name" value="Protein kinase-like (PK-like)"/>
    <property type="match status" value="1"/>
</dbReference>
<keyword evidence="9" id="KW-0175">Coiled coil</keyword>
<dbReference type="PROSITE" id="PS50011">
    <property type="entry name" value="PROTEIN_KINASE_DOM"/>
    <property type="match status" value="1"/>
</dbReference>
<proteinExistence type="predicted"/>
<dbReference type="OrthoDB" id="546826at2759"/>
<evidence type="ECO:0000256" key="3">
    <source>
        <dbReference type="ARBA" id="ARBA00022679"/>
    </source>
</evidence>
<dbReference type="InterPro" id="IPR000719">
    <property type="entry name" value="Prot_kinase_dom"/>
</dbReference>
<dbReference type="PANTHER" id="PTHR43671">
    <property type="entry name" value="SERINE/THREONINE-PROTEIN KINASE NEK"/>
    <property type="match status" value="1"/>
</dbReference>
<gene>
    <name evidence="12" type="ORF">QR46_0982</name>
</gene>
<evidence type="ECO:0000259" key="11">
    <source>
        <dbReference type="PROSITE" id="PS50011"/>
    </source>
</evidence>
<dbReference type="AlphaFoldDB" id="A0A132NY60"/>
<dbReference type="InterPro" id="IPR036770">
    <property type="entry name" value="Ankyrin_rpt-contain_sf"/>
</dbReference>
<evidence type="ECO:0000256" key="8">
    <source>
        <dbReference type="ARBA" id="ARBA00048679"/>
    </source>
</evidence>
<dbReference type="SMART" id="SM00248">
    <property type="entry name" value="ANK"/>
    <property type="match status" value="5"/>
</dbReference>